<dbReference type="PANTHER" id="PTHR12352">
    <property type="entry name" value="SECRETED MODULAR CALCIUM-BINDING PROTEIN"/>
    <property type="match status" value="1"/>
</dbReference>
<proteinExistence type="predicted"/>
<dbReference type="InterPro" id="IPR018247">
    <property type="entry name" value="EF_Hand_1_Ca_BS"/>
</dbReference>
<dbReference type="Gene3D" id="4.10.800.10">
    <property type="entry name" value="Thyroglobulin type-1"/>
    <property type="match status" value="2"/>
</dbReference>
<feature type="chain" id="PRO_5009318313" description="Thyroglobulin type-1 repeat family protein" evidence="10">
    <location>
        <begin position="24"/>
        <end position="654"/>
    </location>
</feature>
<feature type="region of interest" description="Disordered" evidence="9">
    <location>
        <begin position="409"/>
        <end position="431"/>
    </location>
</feature>
<keyword evidence="2" id="KW-0964">Secreted</keyword>
<dbReference type="PROSITE" id="PS00018">
    <property type="entry name" value="EF_HAND_1"/>
    <property type="match status" value="1"/>
</dbReference>
<feature type="domain" description="Thyroglobulin type-1" evidence="11">
    <location>
        <begin position="86"/>
        <end position="144"/>
    </location>
</feature>
<evidence type="ECO:0000313" key="13">
    <source>
        <dbReference type="WBParaSite" id="maker-PairedContig_4023-snap-gene-6.19-mRNA-1"/>
    </source>
</evidence>
<evidence type="ECO:0000259" key="11">
    <source>
        <dbReference type="PROSITE" id="PS51162"/>
    </source>
</evidence>
<evidence type="ECO:0000256" key="1">
    <source>
        <dbReference type="ARBA" id="ARBA00004613"/>
    </source>
</evidence>
<dbReference type="InterPro" id="IPR019577">
    <property type="entry name" value="SPARC/Testican_Ca-bd-dom"/>
</dbReference>
<dbReference type="InterPro" id="IPR011992">
    <property type="entry name" value="EF-hand-dom_pair"/>
</dbReference>
<dbReference type="GO" id="GO:0005604">
    <property type="term" value="C:basement membrane"/>
    <property type="evidence" value="ECO:0007669"/>
    <property type="project" value="TreeGrafter"/>
</dbReference>
<feature type="disulfide bond" evidence="8">
    <location>
        <begin position="115"/>
        <end position="122"/>
    </location>
</feature>
<dbReference type="GO" id="GO:0005509">
    <property type="term" value="F:calcium ion binding"/>
    <property type="evidence" value="ECO:0007669"/>
    <property type="project" value="InterPro"/>
</dbReference>
<dbReference type="PROSITE" id="PS51162">
    <property type="entry name" value="THYROGLOBULIN_1_2"/>
    <property type="match status" value="2"/>
</dbReference>
<dbReference type="PROSITE" id="PS51465">
    <property type="entry name" value="KAZAL_2"/>
    <property type="match status" value="1"/>
</dbReference>
<evidence type="ECO:0000256" key="2">
    <source>
        <dbReference type="ARBA" id="ARBA00022525"/>
    </source>
</evidence>
<keyword evidence="6 8" id="KW-1015">Disulfide bond</keyword>
<keyword evidence="4" id="KW-0677">Repeat</keyword>
<dbReference type="Pfam" id="PF07648">
    <property type="entry name" value="Kazal_2"/>
    <property type="match status" value="1"/>
</dbReference>
<dbReference type="SUPFAM" id="SSF57610">
    <property type="entry name" value="Thyroglobulin type-1 domain"/>
    <property type="match status" value="2"/>
</dbReference>
<dbReference type="Gene3D" id="3.30.60.30">
    <property type="match status" value="1"/>
</dbReference>
<comment type="subcellular location">
    <subcellularLocation>
        <location evidence="1">Secreted</location>
    </subcellularLocation>
</comment>
<keyword evidence="3 10" id="KW-0732">Signal</keyword>
<dbReference type="CDD" id="cd00104">
    <property type="entry name" value="KAZAL_FS"/>
    <property type="match status" value="1"/>
</dbReference>
<dbReference type="SUPFAM" id="SSF47473">
    <property type="entry name" value="EF-hand"/>
    <property type="match status" value="2"/>
</dbReference>
<protein>
    <recommendedName>
        <fullName evidence="14">Thyroglobulin type-1 repeat family protein</fullName>
    </recommendedName>
</protein>
<dbReference type="InterPro" id="IPR036857">
    <property type="entry name" value="Thyroglobulin_1_sf"/>
</dbReference>
<feature type="disulfide bond" evidence="8">
    <location>
        <begin position="124"/>
        <end position="144"/>
    </location>
</feature>
<dbReference type="GO" id="GO:0005615">
    <property type="term" value="C:extracellular space"/>
    <property type="evidence" value="ECO:0007669"/>
    <property type="project" value="TreeGrafter"/>
</dbReference>
<evidence type="ECO:0000256" key="7">
    <source>
        <dbReference type="ARBA" id="ARBA00023180"/>
    </source>
</evidence>
<dbReference type="GO" id="GO:0008201">
    <property type="term" value="F:heparin binding"/>
    <property type="evidence" value="ECO:0007669"/>
    <property type="project" value="TreeGrafter"/>
</dbReference>
<evidence type="ECO:0008006" key="14">
    <source>
        <dbReference type="Google" id="ProtNLM"/>
    </source>
</evidence>
<dbReference type="InterPro" id="IPR036058">
    <property type="entry name" value="Kazal_dom_sf"/>
</dbReference>
<dbReference type="Pfam" id="PF00086">
    <property type="entry name" value="Thyroglobulin_1"/>
    <property type="match status" value="2"/>
</dbReference>
<feature type="disulfide bond" evidence="8">
    <location>
        <begin position="473"/>
        <end position="480"/>
    </location>
</feature>
<accession>A0A1I8EQB6</accession>
<dbReference type="WBParaSite" id="maker-PairedContig_4023-snap-gene-6.19-mRNA-1">
    <property type="protein sequence ID" value="maker-PairedContig_4023-snap-gene-6.19-mRNA-1"/>
    <property type="gene ID" value="maker-PairedContig_4023-snap-gene-6.19"/>
</dbReference>
<dbReference type="SMART" id="SM00280">
    <property type="entry name" value="KAZAL"/>
    <property type="match status" value="1"/>
</dbReference>
<dbReference type="CDD" id="cd16234">
    <property type="entry name" value="EFh_SPARC_SMOC"/>
    <property type="match status" value="2"/>
</dbReference>
<dbReference type="CDD" id="cd00191">
    <property type="entry name" value="TY"/>
    <property type="match status" value="2"/>
</dbReference>
<evidence type="ECO:0000256" key="3">
    <source>
        <dbReference type="ARBA" id="ARBA00022729"/>
    </source>
</evidence>
<dbReference type="AlphaFoldDB" id="A0A1I8EQB6"/>
<dbReference type="Pfam" id="PF10591">
    <property type="entry name" value="SPARC_Ca_bdg"/>
    <property type="match status" value="2"/>
</dbReference>
<evidence type="ECO:0000256" key="6">
    <source>
        <dbReference type="ARBA" id="ARBA00023157"/>
    </source>
</evidence>
<feature type="domain" description="Thyroglobulin type-1" evidence="11">
    <location>
        <begin position="433"/>
        <end position="503"/>
    </location>
</feature>
<evidence type="ECO:0000256" key="8">
    <source>
        <dbReference type="PROSITE-ProRule" id="PRU00500"/>
    </source>
</evidence>
<comment type="caution">
    <text evidence="8">Lacks conserved residue(s) required for the propagation of feature annotation.</text>
</comment>
<dbReference type="GO" id="GO:0050840">
    <property type="term" value="F:extracellular matrix binding"/>
    <property type="evidence" value="ECO:0007669"/>
    <property type="project" value="TreeGrafter"/>
</dbReference>
<dbReference type="InterPro" id="IPR051950">
    <property type="entry name" value="Dev_reg/Prot_inhib"/>
</dbReference>
<dbReference type="GO" id="GO:0030198">
    <property type="term" value="P:extracellular matrix organization"/>
    <property type="evidence" value="ECO:0007669"/>
    <property type="project" value="TreeGrafter"/>
</dbReference>
<evidence type="ECO:0000256" key="10">
    <source>
        <dbReference type="SAM" id="SignalP"/>
    </source>
</evidence>
<dbReference type="SMART" id="SM00211">
    <property type="entry name" value="TY"/>
    <property type="match status" value="2"/>
</dbReference>
<evidence type="ECO:0000256" key="4">
    <source>
        <dbReference type="ARBA" id="ARBA00022737"/>
    </source>
</evidence>
<evidence type="ECO:0000256" key="5">
    <source>
        <dbReference type="ARBA" id="ARBA00022837"/>
    </source>
</evidence>
<evidence type="ECO:0000256" key="9">
    <source>
        <dbReference type="SAM" id="MobiDB-lite"/>
    </source>
</evidence>
<organism evidence="13">
    <name type="scientific">Wuchereria bancrofti</name>
    <dbReference type="NCBI Taxonomy" id="6293"/>
    <lineage>
        <taxon>Eukaryota</taxon>
        <taxon>Metazoa</taxon>
        <taxon>Ecdysozoa</taxon>
        <taxon>Nematoda</taxon>
        <taxon>Chromadorea</taxon>
        <taxon>Rhabditida</taxon>
        <taxon>Spirurina</taxon>
        <taxon>Spiruromorpha</taxon>
        <taxon>Filarioidea</taxon>
        <taxon>Onchocercidae</taxon>
        <taxon>Wuchereria</taxon>
    </lineage>
</organism>
<name>A0A1I8EQB6_WUCBA</name>
<feature type="domain" description="Kazal-like" evidence="12">
    <location>
        <begin position="35"/>
        <end position="91"/>
    </location>
</feature>
<keyword evidence="5" id="KW-0106">Calcium</keyword>
<sequence length="654" mass="75367">MSICLLLIHFFIGLSSTCTNAFALTTIAQLRSQRSQGEEECFMQKLCNYEEMNVEPICGNDGRTYNSYCEVKRAICHGNPVKKQFSGPCPENLRCQLERAYQLKLAAEKMNSSECHKSTGYCWCVTRIGRPLPNTSKRYGIPNCHILQKTKIGRRSHRKSNGDSVSLNVCTTVDRSTFNANLLNIFKKEYERSEQFLHHTNGAMQSFDKKILLWKFGQLDSDKNSRLNSKEFGGLRRLVRKHVTPKTCARKFTKYCDLNKDGEISTREWVTCLGIDISIIFAASYNMFNALRPNSSITNSNNSKSNNNNNNTSMVIKDDYHKEQQQQQQQSIRKQEIQEMTHSLRDNGWVVVLLFNYLLSFNDGRYHSTLILNNRDDSKLTNGLFGGSINGIVHADGIIGMPIVDSRRKNETELKREQDEDERNEAKDDTFGKTDCRTQRERAMRKLENNPENGNYIPTCAGDTDILFDRIQCHRLSHICWCVNPKTGIPQSGTSKYNAKPNCDGRLQQNDLSRRQIKGCSGRKKAKFYQRLFSSLISEWILALGDEANDDAITSKDKAVRWKFEQLDVNNNSRLERKEWKSYRNELRLLNKVRKCGRNFLRFCDQDGNKQIKLDEWLNCTIYVDMTVSSMPVAKLRVTLPRKNPFLDILQPDD</sequence>
<reference evidence="13" key="1">
    <citation type="submission" date="2016-11" db="UniProtKB">
        <authorList>
            <consortium name="WormBaseParasite"/>
        </authorList>
    </citation>
    <scope>IDENTIFICATION</scope>
    <source>
        <strain evidence="13">pt0022</strain>
    </source>
</reference>
<dbReference type="InterPro" id="IPR002350">
    <property type="entry name" value="Kazal_dom"/>
</dbReference>
<dbReference type="SUPFAM" id="SSF100895">
    <property type="entry name" value="Kazal-type serine protease inhibitors"/>
    <property type="match status" value="1"/>
</dbReference>
<dbReference type="InterPro" id="IPR000716">
    <property type="entry name" value="Thyroglobulin_1"/>
</dbReference>
<dbReference type="PANTHER" id="PTHR12352:SF30">
    <property type="entry name" value="FI05255P"/>
    <property type="match status" value="1"/>
</dbReference>
<keyword evidence="7" id="KW-0325">Glycoprotein</keyword>
<dbReference type="STRING" id="6293.A0A1I8EQB6"/>
<feature type="signal peptide" evidence="10">
    <location>
        <begin position="1"/>
        <end position="23"/>
    </location>
</feature>
<evidence type="ECO:0000259" key="12">
    <source>
        <dbReference type="PROSITE" id="PS51465"/>
    </source>
</evidence>
<dbReference type="Gene3D" id="1.10.238.10">
    <property type="entry name" value="EF-hand"/>
    <property type="match status" value="2"/>
</dbReference>